<comment type="subcellular location">
    <subcellularLocation>
        <location evidence="3">Cytoplasm</location>
    </subcellularLocation>
    <subcellularLocation>
        <location evidence="2">Nucleus</location>
    </subcellularLocation>
</comment>
<dbReference type="OrthoDB" id="128308at2759"/>
<dbReference type="Proteomes" id="UP000037751">
    <property type="component" value="Unassembled WGS sequence"/>
</dbReference>
<keyword evidence="11" id="KW-1185">Reference proteome</keyword>
<evidence type="ECO:0000256" key="2">
    <source>
        <dbReference type="ARBA" id="ARBA00004123"/>
    </source>
</evidence>
<evidence type="ECO:0000256" key="4">
    <source>
        <dbReference type="ARBA" id="ARBA00009461"/>
    </source>
</evidence>
<proteinExistence type="inferred from homology"/>
<dbReference type="PANTHER" id="PTHR41391">
    <property type="entry name" value="RESTRICTION OF TELOMERE CAPPING PROTEIN 4"/>
    <property type="match status" value="1"/>
</dbReference>
<protein>
    <recommendedName>
        <fullName evidence="5">Restriction of telomere capping protein 4</fullName>
    </recommendedName>
</protein>
<evidence type="ECO:0000256" key="5">
    <source>
        <dbReference type="ARBA" id="ARBA00015162"/>
    </source>
</evidence>
<dbReference type="PANTHER" id="PTHR41391:SF1">
    <property type="entry name" value="RESTRICTION OF TELOMERE CAPPING PROTEIN 4"/>
    <property type="match status" value="1"/>
</dbReference>
<evidence type="ECO:0000313" key="11">
    <source>
        <dbReference type="Proteomes" id="UP000037751"/>
    </source>
</evidence>
<reference evidence="10 11" key="1">
    <citation type="submission" date="2015-07" db="EMBL/GenBank/DDBJ databases">
        <title>Draft Genome Sequence of Malassezia furfur CBS1878 and Malassezia pachydermatis CBS1879.</title>
        <authorList>
            <person name="Triana S."/>
            <person name="Ohm R."/>
            <person name="Gonzalez A."/>
            <person name="DeCock H."/>
            <person name="Restrepo S."/>
            <person name="Celis A."/>
        </authorList>
    </citation>
    <scope>NUCLEOTIDE SEQUENCE [LARGE SCALE GENOMIC DNA]</scope>
    <source>
        <strain evidence="10 11">CBS 1879</strain>
    </source>
</reference>
<dbReference type="GO" id="GO:0005634">
    <property type="term" value="C:nucleus"/>
    <property type="evidence" value="ECO:0007669"/>
    <property type="project" value="UniProtKB-SubCell"/>
</dbReference>
<feature type="region of interest" description="Disordered" evidence="8">
    <location>
        <begin position="286"/>
        <end position="313"/>
    </location>
</feature>
<evidence type="ECO:0000256" key="3">
    <source>
        <dbReference type="ARBA" id="ARBA00004496"/>
    </source>
</evidence>
<evidence type="ECO:0000256" key="7">
    <source>
        <dbReference type="ARBA" id="ARBA00023242"/>
    </source>
</evidence>
<evidence type="ECO:0000256" key="1">
    <source>
        <dbReference type="ARBA" id="ARBA00002738"/>
    </source>
</evidence>
<sequence length="353" mass="39155">MPTGESSSSRSAEAITAPTLLLPKKSVPSLSQEAFAELRAEFGSTTPLSTDAATPSCDDARTSHVLSDVSTRIWKPSSTLRSMMQYWTQKQQQGQILRSTDTLAVCQRHRDERDVIPLGQMYGWPMSLDLKQLRRRVTSPGNRYLRLLEDFIVYPNHSTWFQRARTRRETTGKKASASAQQLETFHERQTGYYGEQGWELFHDILTSAYIHDPMMASLDLTKPATLKKMHPLDAREFVDQVLLPELVCMLIQDDMGGEKSGITYDAAEAMQQASQKFGIAMFPSEHAPSAHTSKRGSGAWIGASPKRAKKGDTDLAAVRKPRGGLVQQTLAVRRSARTASSSSVSDTHIIALA</sequence>
<comment type="function">
    <text evidence="1">May be involved in a process influencing telomere capping.</text>
</comment>
<dbReference type="Pfam" id="PF14474">
    <property type="entry name" value="RTC4"/>
    <property type="match status" value="1"/>
</dbReference>
<comment type="similarity">
    <text evidence="4">Belongs to the RTC4 family.</text>
</comment>
<evidence type="ECO:0000256" key="6">
    <source>
        <dbReference type="ARBA" id="ARBA00022490"/>
    </source>
</evidence>
<dbReference type="GeneID" id="28730384"/>
<evidence type="ECO:0000256" key="8">
    <source>
        <dbReference type="SAM" id="MobiDB-lite"/>
    </source>
</evidence>
<name>A0A0M8MV20_9BASI</name>
<dbReference type="STRING" id="77020.A0A0M8MV20"/>
<accession>A0A0M8MV20</accession>
<dbReference type="InterPro" id="IPR028094">
    <property type="entry name" value="RTC4_C"/>
</dbReference>
<keyword evidence="7" id="KW-0539">Nucleus</keyword>
<evidence type="ECO:0000259" key="9">
    <source>
        <dbReference type="SMART" id="SM01312"/>
    </source>
</evidence>
<keyword evidence="6" id="KW-0963">Cytoplasm</keyword>
<evidence type="ECO:0000313" key="10">
    <source>
        <dbReference type="EMBL" id="KOS14171.1"/>
    </source>
</evidence>
<comment type="caution">
    <text evidence="10">The sequence shown here is derived from an EMBL/GenBank/DDBJ whole genome shotgun (WGS) entry which is preliminary data.</text>
</comment>
<feature type="domain" description="Restriction of telomere capping protein 4 C-terminal" evidence="9">
    <location>
        <begin position="152"/>
        <end position="284"/>
    </location>
</feature>
<dbReference type="InterPro" id="IPR039024">
    <property type="entry name" value="RTC4"/>
</dbReference>
<gene>
    <name evidence="10" type="ORF">Malapachy_4053</name>
</gene>
<dbReference type="AlphaFoldDB" id="A0A0M8MV20"/>
<dbReference type="GO" id="GO:0005737">
    <property type="term" value="C:cytoplasm"/>
    <property type="evidence" value="ECO:0007669"/>
    <property type="project" value="UniProtKB-SubCell"/>
</dbReference>
<organism evidence="10 11">
    <name type="scientific">Malassezia pachydermatis</name>
    <dbReference type="NCBI Taxonomy" id="77020"/>
    <lineage>
        <taxon>Eukaryota</taxon>
        <taxon>Fungi</taxon>
        <taxon>Dikarya</taxon>
        <taxon>Basidiomycota</taxon>
        <taxon>Ustilaginomycotina</taxon>
        <taxon>Malasseziomycetes</taxon>
        <taxon>Malasseziales</taxon>
        <taxon>Malasseziaceae</taxon>
        <taxon>Malassezia</taxon>
    </lineage>
</organism>
<dbReference type="VEuPathDB" id="FungiDB:Malapachy_4053"/>
<dbReference type="RefSeq" id="XP_017991803.1">
    <property type="nucleotide sequence ID" value="XM_018138508.1"/>
</dbReference>
<dbReference type="EMBL" id="LGAV01000004">
    <property type="protein sequence ID" value="KOS14171.1"/>
    <property type="molecule type" value="Genomic_DNA"/>
</dbReference>
<dbReference type="SMART" id="SM01312">
    <property type="entry name" value="RTC4"/>
    <property type="match status" value="1"/>
</dbReference>